<evidence type="ECO:0000259" key="15">
    <source>
        <dbReference type="Pfam" id="PF02541"/>
    </source>
</evidence>
<feature type="domain" description="3-dehydroquinate synthase C-terminal" evidence="16">
    <location>
        <begin position="177"/>
        <end position="321"/>
    </location>
</feature>
<comment type="cofactor">
    <cofactor evidence="2 13">
        <name>NAD(+)</name>
        <dbReference type="ChEBI" id="CHEBI:57540"/>
    </cofactor>
</comment>
<evidence type="ECO:0000313" key="17">
    <source>
        <dbReference type="EMBL" id="SJZ41028.1"/>
    </source>
</evidence>
<evidence type="ECO:0000256" key="9">
    <source>
        <dbReference type="ARBA" id="ARBA00022833"/>
    </source>
</evidence>
<evidence type="ECO:0000259" key="16">
    <source>
        <dbReference type="Pfam" id="PF24621"/>
    </source>
</evidence>
<keyword evidence="11 13" id="KW-0057">Aromatic amino acid biosynthesis</keyword>
<dbReference type="Gene3D" id="3.30.420.40">
    <property type="match status" value="1"/>
</dbReference>
<dbReference type="InterPro" id="IPR030960">
    <property type="entry name" value="DHQS/DOIS_N"/>
</dbReference>
<comment type="similarity">
    <text evidence="13">Belongs to the sugar phosphate cyclases superfamily. Dehydroquinate synthase family.</text>
</comment>
<gene>
    <name evidence="13" type="primary">aroB</name>
    <name evidence="17" type="ORF">SAMN02745174_00401</name>
</gene>
<evidence type="ECO:0000256" key="3">
    <source>
        <dbReference type="ARBA" id="ARBA00001947"/>
    </source>
</evidence>
<dbReference type="GO" id="GO:0009073">
    <property type="term" value="P:aromatic amino acid family biosynthetic process"/>
    <property type="evidence" value="ECO:0007669"/>
    <property type="project" value="UniProtKB-KW"/>
</dbReference>
<dbReference type="GO" id="GO:0008652">
    <property type="term" value="P:amino acid biosynthetic process"/>
    <property type="evidence" value="ECO:0007669"/>
    <property type="project" value="UniProtKB-KW"/>
</dbReference>
<evidence type="ECO:0000256" key="1">
    <source>
        <dbReference type="ARBA" id="ARBA00001393"/>
    </source>
</evidence>
<evidence type="ECO:0000256" key="6">
    <source>
        <dbReference type="ARBA" id="ARBA00022605"/>
    </source>
</evidence>
<evidence type="ECO:0000256" key="12">
    <source>
        <dbReference type="ARBA" id="ARBA00023239"/>
    </source>
</evidence>
<feature type="binding site" evidence="13">
    <location>
        <position position="244"/>
    </location>
    <ligand>
        <name>Zn(2+)</name>
        <dbReference type="ChEBI" id="CHEBI:29105"/>
    </ligand>
</feature>
<reference evidence="17 18" key="1">
    <citation type="submission" date="2017-02" db="EMBL/GenBank/DDBJ databases">
        <authorList>
            <person name="Peterson S.W."/>
        </authorList>
    </citation>
    <scope>NUCLEOTIDE SEQUENCE [LARGE SCALE GENOMIC DNA]</scope>
    <source>
        <strain evidence="17 18">ATCC 700028</strain>
    </source>
</reference>
<dbReference type="Proteomes" id="UP000191153">
    <property type="component" value="Unassembled WGS sequence"/>
</dbReference>
<feature type="domain" description="Ppx/GppA phosphatase N-terminal" evidence="15">
    <location>
        <begin position="383"/>
        <end position="648"/>
    </location>
</feature>
<keyword evidence="6 13" id="KW-0028">Amino-acid biosynthesis</keyword>
<comment type="subcellular location">
    <subcellularLocation>
        <location evidence="13">Cytoplasm</location>
    </subcellularLocation>
</comment>
<comment type="catalytic activity">
    <reaction evidence="1 13">
        <text>7-phospho-2-dehydro-3-deoxy-D-arabino-heptonate = 3-dehydroquinate + phosphate</text>
        <dbReference type="Rhea" id="RHEA:21968"/>
        <dbReference type="ChEBI" id="CHEBI:32364"/>
        <dbReference type="ChEBI" id="CHEBI:43474"/>
        <dbReference type="ChEBI" id="CHEBI:58394"/>
        <dbReference type="EC" id="4.2.3.4"/>
    </reaction>
</comment>
<feature type="binding site" evidence="13">
    <location>
        <begin position="101"/>
        <end position="105"/>
    </location>
    <ligand>
        <name>NAD(+)</name>
        <dbReference type="ChEBI" id="CHEBI:57540"/>
    </ligand>
</feature>
<evidence type="ECO:0000256" key="13">
    <source>
        <dbReference type="HAMAP-Rule" id="MF_00110"/>
    </source>
</evidence>
<keyword evidence="12 13" id="KW-0456">Lyase</keyword>
<evidence type="ECO:0000256" key="7">
    <source>
        <dbReference type="ARBA" id="ARBA00022723"/>
    </source>
</evidence>
<dbReference type="Pfam" id="PF01761">
    <property type="entry name" value="DHQ_synthase"/>
    <property type="match status" value="1"/>
</dbReference>
<feature type="binding site" evidence="13">
    <location>
        <begin position="165"/>
        <end position="168"/>
    </location>
    <ligand>
        <name>NAD(+)</name>
        <dbReference type="ChEBI" id="CHEBI:57540"/>
    </ligand>
</feature>
<evidence type="ECO:0000256" key="5">
    <source>
        <dbReference type="ARBA" id="ARBA00013031"/>
    </source>
</evidence>
<dbReference type="Gene3D" id="3.40.50.1970">
    <property type="match status" value="1"/>
</dbReference>
<dbReference type="HAMAP" id="MF_00110">
    <property type="entry name" value="DHQ_synthase"/>
    <property type="match status" value="1"/>
</dbReference>
<evidence type="ECO:0000259" key="14">
    <source>
        <dbReference type="Pfam" id="PF01761"/>
    </source>
</evidence>
<evidence type="ECO:0000256" key="8">
    <source>
        <dbReference type="ARBA" id="ARBA00022741"/>
    </source>
</evidence>
<evidence type="ECO:0000256" key="4">
    <source>
        <dbReference type="ARBA" id="ARBA00004661"/>
    </source>
</evidence>
<dbReference type="InterPro" id="IPR043129">
    <property type="entry name" value="ATPase_NBD"/>
</dbReference>
<dbReference type="PANTHER" id="PTHR43622">
    <property type="entry name" value="3-DEHYDROQUINATE SYNTHASE"/>
    <property type="match status" value="1"/>
</dbReference>
<dbReference type="FunFam" id="3.40.50.1970:FF:000007">
    <property type="entry name" value="Pentafunctional AROM polypeptide"/>
    <property type="match status" value="1"/>
</dbReference>
<evidence type="ECO:0000256" key="11">
    <source>
        <dbReference type="ARBA" id="ARBA00023141"/>
    </source>
</evidence>
<dbReference type="Gene3D" id="3.30.420.150">
    <property type="entry name" value="Exopolyphosphatase. Domain 2"/>
    <property type="match status" value="1"/>
</dbReference>
<sequence>MYIINMNTSSKSYPIIIGENILDKINPYIEKYDKILLLTNDKVGPLYKNQFLSTLKRNDIFILEIKDGEKYKTLESAKTVYDFLIENDFTRNSLIITLGGGVICDLGGYVAGTFMRGIDFIQCPTSLLAQVDASIGGKVAVNHPMGKNLIGLFKQPIGVFINISFLKTLSSEEFKSGLGEIIKHGFISENNNYLDFLNNNISNILNLNIKTLEEMVYISCLIKKSIVEKDEFENGIRAFLNLGHTYGHALETLYNYENISHGEGVAKGIIFAGKISLEKNYINEEKYSLLWKTFENFNIDCHPVYIEHNHLVKIMKKDKKNSHDNINFILFKNDNLNKEPVSIEIIEKVNNSFKNRFIKSVIDIGTNSCRLFLGEVEKKDNKINIIKKLYKSVETTRLGEGVNINKKLLLEPMKRTLTVIEKFNHISLNMGATEILAFATSATRDSENKDVFINMVKDKTNINIKCISGELEAKFSFLGNSQIYKEKIMIVDIGGGSTEFSLGENENLEFVKSFNIGVVRANEIFFKDENYSEENISKCQNWIFENLKEIEKFKNEKFKLIGVAGSVTTNVSVLKEMEIYNSDEVHNYNLSIEEIKKNLDLFLSKPLEKRRNIKGLEPKRADVIIGGNIILLSILELLNKDSITVSESDNLEGGMTYVDISFSSEGCCSRGRI</sequence>
<dbReference type="Pfam" id="PF02541">
    <property type="entry name" value="Ppx-GppA"/>
    <property type="match status" value="1"/>
</dbReference>
<name>A0A1T4KEZ0_9FUSO</name>
<keyword evidence="13" id="KW-0170">Cobalt</keyword>
<dbReference type="STRING" id="180163.SAMN02745174_00401"/>
<dbReference type="InterPro" id="IPR056179">
    <property type="entry name" value="DHQS_C"/>
</dbReference>
<feature type="binding site" evidence="13">
    <location>
        <position position="261"/>
    </location>
    <ligand>
        <name>Zn(2+)</name>
        <dbReference type="ChEBI" id="CHEBI:29105"/>
    </ligand>
</feature>
<protein>
    <recommendedName>
        <fullName evidence="5 13">3-dehydroquinate synthase</fullName>
        <shortName evidence="13">DHQS</shortName>
        <ecNumber evidence="5 13">4.2.3.4</ecNumber>
    </recommendedName>
</protein>
<accession>A0A1T4KEZ0</accession>
<dbReference type="GO" id="GO:0003856">
    <property type="term" value="F:3-dehydroquinate synthase activity"/>
    <property type="evidence" value="ECO:0007669"/>
    <property type="project" value="UniProtKB-UniRule"/>
</dbReference>
<comment type="pathway">
    <text evidence="4 13">Metabolic intermediate biosynthesis; chorismate biosynthesis; chorismate from D-erythrose 4-phosphate and phosphoenolpyruvate: step 2/7.</text>
</comment>
<feature type="binding site" evidence="13">
    <location>
        <begin position="67"/>
        <end position="72"/>
    </location>
    <ligand>
        <name>NAD(+)</name>
        <dbReference type="ChEBI" id="CHEBI:57540"/>
    </ligand>
</feature>
<feature type="domain" description="3-dehydroquinate synthase N-terminal" evidence="14">
    <location>
        <begin position="63"/>
        <end position="175"/>
    </location>
</feature>
<dbReference type="EC" id="4.2.3.4" evidence="5 13"/>
<dbReference type="GO" id="GO:0000166">
    <property type="term" value="F:nucleotide binding"/>
    <property type="evidence" value="ECO:0007669"/>
    <property type="project" value="UniProtKB-KW"/>
</dbReference>
<dbReference type="SUPFAM" id="SSF56796">
    <property type="entry name" value="Dehydroquinate synthase-like"/>
    <property type="match status" value="1"/>
</dbReference>
<dbReference type="UniPathway" id="UPA00053">
    <property type="reaction ID" value="UER00085"/>
</dbReference>
<proteinExistence type="inferred from homology"/>
<comment type="cofactor">
    <cofactor evidence="3">
        <name>Zn(2+)</name>
        <dbReference type="ChEBI" id="CHEBI:29105"/>
    </cofactor>
</comment>
<evidence type="ECO:0000313" key="18">
    <source>
        <dbReference type="Proteomes" id="UP000191153"/>
    </source>
</evidence>
<dbReference type="CDD" id="cd08195">
    <property type="entry name" value="DHQS"/>
    <property type="match status" value="1"/>
</dbReference>
<feature type="binding site" evidence="13">
    <location>
        <position position="147"/>
    </location>
    <ligand>
        <name>NAD(+)</name>
        <dbReference type="ChEBI" id="CHEBI:57540"/>
    </ligand>
</feature>
<dbReference type="NCBIfam" id="TIGR01357">
    <property type="entry name" value="aroB"/>
    <property type="match status" value="1"/>
</dbReference>
<keyword evidence="8 13" id="KW-0547">Nucleotide-binding</keyword>
<keyword evidence="13" id="KW-0963">Cytoplasm</keyword>
<dbReference type="Gene3D" id="1.20.1090.10">
    <property type="entry name" value="Dehydroquinate synthase-like - alpha domain"/>
    <property type="match status" value="1"/>
</dbReference>
<dbReference type="GO" id="GO:0046872">
    <property type="term" value="F:metal ion binding"/>
    <property type="evidence" value="ECO:0007669"/>
    <property type="project" value="UniProtKB-KW"/>
</dbReference>
<comment type="cofactor">
    <cofactor evidence="13">
        <name>Co(2+)</name>
        <dbReference type="ChEBI" id="CHEBI:48828"/>
    </cofactor>
    <cofactor evidence="13">
        <name>Zn(2+)</name>
        <dbReference type="ChEBI" id="CHEBI:29105"/>
    </cofactor>
    <text evidence="13">Binds 1 divalent metal cation per subunit. Can use either Co(2+) or Zn(2+).</text>
</comment>
<evidence type="ECO:0000256" key="10">
    <source>
        <dbReference type="ARBA" id="ARBA00023027"/>
    </source>
</evidence>
<dbReference type="InterPro" id="IPR016037">
    <property type="entry name" value="DHQ_synth_AroB"/>
</dbReference>
<dbReference type="RefSeq" id="WP_078692948.1">
    <property type="nucleotide sequence ID" value="NZ_FUWX01000005.1"/>
</dbReference>
<organism evidence="17 18">
    <name type="scientific">Cetobacterium ceti</name>
    <dbReference type="NCBI Taxonomy" id="180163"/>
    <lineage>
        <taxon>Bacteria</taxon>
        <taxon>Fusobacteriati</taxon>
        <taxon>Fusobacteriota</taxon>
        <taxon>Fusobacteriia</taxon>
        <taxon>Fusobacteriales</taxon>
        <taxon>Fusobacteriaceae</taxon>
        <taxon>Cetobacterium</taxon>
    </lineage>
</organism>
<dbReference type="AlphaFoldDB" id="A0A1T4KEZ0"/>
<comment type="function">
    <text evidence="13">Catalyzes the conversion of 3-deoxy-D-arabino-heptulosonate 7-phosphate (DAHP) to dehydroquinate (DHQ).</text>
</comment>
<feature type="binding site" evidence="13">
    <location>
        <position position="180"/>
    </location>
    <ligand>
        <name>Zn(2+)</name>
        <dbReference type="ChEBI" id="CHEBI:29105"/>
    </ligand>
</feature>
<keyword evidence="18" id="KW-1185">Reference proteome</keyword>
<dbReference type="PANTHER" id="PTHR43622:SF7">
    <property type="entry name" value="3-DEHYDROQUINATE SYNTHASE, CHLOROPLASTIC"/>
    <property type="match status" value="1"/>
</dbReference>
<dbReference type="InterPro" id="IPR003695">
    <property type="entry name" value="Ppx_GppA_N"/>
</dbReference>
<keyword evidence="10 13" id="KW-0520">NAD</keyword>
<dbReference type="InterPro" id="IPR050071">
    <property type="entry name" value="Dehydroquinate_synthase"/>
</dbReference>
<dbReference type="GO" id="GO:0009423">
    <property type="term" value="P:chorismate biosynthetic process"/>
    <property type="evidence" value="ECO:0007669"/>
    <property type="project" value="UniProtKB-UniRule"/>
</dbReference>
<dbReference type="Pfam" id="PF24621">
    <property type="entry name" value="DHQS_C"/>
    <property type="match status" value="1"/>
</dbReference>
<dbReference type="EMBL" id="FUWX01000005">
    <property type="protein sequence ID" value="SJZ41028.1"/>
    <property type="molecule type" value="Genomic_DNA"/>
</dbReference>
<keyword evidence="7 13" id="KW-0479">Metal-binding</keyword>
<dbReference type="GO" id="GO:0005737">
    <property type="term" value="C:cytoplasm"/>
    <property type="evidence" value="ECO:0007669"/>
    <property type="project" value="UniProtKB-SubCell"/>
</dbReference>
<dbReference type="SUPFAM" id="SSF53067">
    <property type="entry name" value="Actin-like ATPase domain"/>
    <property type="match status" value="2"/>
</dbReference>
<dbReference type="OrthoDB" id="9806583at2"/>
<feature type="binding site" evidence="13">
    <location>
        <position position="138"/>
    </location>
    <ligand>
        <name>NAD(+)</name>
        <dbReference type="ChEBI" id="CHEBI:57540"/>
    </ligand>
</feature>
<feature type="binding site" evidence="13">
    <location>
        <begin position="125"/>
        <end position="126"/>
    </location>
    <ligand>
        <name>NAD(+)</name>
        <dbReference type="ChEBI" id="CHEBI:57540"/>
    </ligand>
</feature>
<evidence type="ECO:0000256" key="2">
    <source>
        <dbReference type="ARBA" id="ARBA00001911"/>
    </source>
</evidence>
<keyword evidence="9 13" id="KW-0862">Zinc</keyword>